<dbReference type="Gene3D" id="1.10.10.10">
    <property type="entry name" value="Winged helix-like DNA-binding domain superfamily/Winged helix DNA-binding domain"/>
    <property type="match status" value="1"/>
</dbReference>
<dbReference type="InterPro" id="IPR054559">
    <property type="entry name" value="PSMD12-CSN4-like_N"/>
</dbReference>
<proteinExistence type="inferred from homology"/>
<dbReference type="FunFam" id="1.10.10.10:FF:000070">
    <property type="entry name" value="26S proteasome non-ATPase regulatory subunit 12"/>
    <property type="match status" value="1"/>
</dbReference>
<organism evidence="7 8">
    <name type="scientific">Cymbomonas tetramitiformis</name>
    <dbReference type="NCBI Taxonomy" id="36881"/>
    <lineage>
        <taxon>Eukaryota</taxon>
        <taxon>Viridiplantae</taxon>
        <taxon>Chlorophyta</taxon>
        <taxon>Pyramimonadophyceae</taxon>
        <taxon>Pyramimonadales</taxon>
        <taxon>Pyramimonadaceae</taxon>
        <taxon>Cymbomonas</taxon>
    </lineage>
</organism>
<feature type="domain" description="PCI" evidence="6">
    <location>
        <begin position="269"/>
        <end position="443"/>
    </location>
</feature>
<evidence type="ECO:0000259" key="6">
    <source>
        <dbReference type="PROSITE" id="PS50250"/>
    </source>
</evidence>
<evidence type="ECO:0000256" key="3">
    <source>
        <dbReference type="ARBA" id="ARBA00064920"/>
    </source>
</evidence>
<gene>
    <name evidence="7" type="ORF">CYMTET_6256</name>
</gene>
<protein>
    <recommendedName>
        <fullName evidence="6">PCI domain-containing protein</fullName>
    </recommendedName>
</protein>
<feature type="coiled-coil region" evidence="4">
    <location>
        <begin position="18"/>
        <end position="56"/>
    </location>
</feature>
<dbReference type="Pfam" id="PF01399">
    <property type="entry name" value="PCI"/>
    <property type="match status" value="1"/>
</dbReference>
<dbReference type="InterPro" id="IPR040134">
    <property type="entry name" value="PSMD12/CSN4"/>
</dbReference>
<dbReference type="SUPFAM" id="SSF46785">
    <property type="entry name" value="Winged helix' DNA-binding domain"/>
    <property type="match status" value="1"/>
</dbReference>
<name>A0AAE0LIL2_9CHLO</name>
<evidence type="ECO:0000313" key="7">
    <source>
        <dbReference type="EMBL" id="KAK3286175.1"/>
    </source>
</evidence>
<keyword evidence="4" id="KW-0175">Coiled coil</keyword>
<dbReference type="PANTHER" id="PTHR10855">
    <property type="entry name" value="26S PROTEASOME NON-ATPASE REGULATORY SUBUNIT 12/COP9 SIGNALOSOME COMPLEX SUBUNIT 4"/>
    <property type="match status" value="1"/>
</dbReference>
<feature type="compositionally biased region" description="Basic and acidic residues" evidence="5">
    <location>
        <begin position="219"/>
        <end position="232"/>
    </location>
</feature>
<dbReference type="InterPro" id="IPR040896">
    <property type="entry name" value="RPN5_C"/>
</dbReference>
<dbReference type="AlphaFoldDB" id="A0AAE0LIL2"/>
<dbReference type="InterPro" id="IPR036388">
    <property type="entry name" value="WH-like_DNA-bd_sf"/>
</dbReference>
<keyword evidence="2" id="KW-0647">Proteasome</keyword>
<dbReference type="GO" id="GO:0005634">
    <property type="term" value="C:nucleus"/>
    <property type="evidence" value="ECO:0007669"/>
    <property type="project" value="UniProtKB-ARBA"/>
</dbReference>
<feature type="region of interest" description="Disordered" evidence="5">
    <location>
        <begin position="219"/>
        <end position="242"/>
    </location>
</feature>
<comment type="subunit">
    <text evidence="3">Component of the 19S regulatory particle (RP/PA700) lid subcomplex of the 26S proteasome. The 26S proteasome is composed of a core protease (CP), known as the 20S proteasome, capped at one or both ends by the 19S regulatory particle (RP/PA700). The RP/PA700 complex is composed of at least 17 different subunits in two subcomplexes, the base and the lid, which form the portions proximal and distal to the 20S proteolytic core, respectively.</text>
</comment>
<comment type="caution">
    <text evidence="7">The sequence shown here is derived from an EMBL/GenBank/DDBJ whole genome shotgun (WGS) entry which is preliminary data.</text>
</comment>
<evidence type="ECO:0000256" key="2">
    <source>
        <dbReference type="ARBA" id="ARBA00022942"/>
    </source>
</evidence>
<evidence type="ECO:0000313" key="8">
    <source>
        <dbReference type="Proteomes" id="UP001190700"/>
    </source>
</evidence>
<dbReference type="Pfam" id="PF22241">
    <property type="entry name" value="PSMD12-CSN4_N"/>
    <property type="match status" value="2"/>
</dbReference>
<reference evidence="7 8" key="1">
    <citation type="journal article" date="2015" name="Genome Biol. Evol.">
        <title>Comparative Genomics of a Bacterivorous Green Alga Reveals Evolutionary Causalities and Consequences of Phago-Mixotrophic Mode of Nutrition.</title>
        <authorList>
            <person name="Burns J.A."/>
            <person name="Paasch A."/>
            <person name="Narechania A."/>
            <person name="Kim E."/>
        </authorList>
    </citation>
    <scope>NUCLEOTIDE SEQUENCE [LARGE SCALE GENOMIC DNA]</scope>
    <source>
        <strain evidence="7 8">PLY_AMNH</strain>
    </source>
</reference>
<evidence type="ECO:0000256" key="5">
    <source>
        <dbReference type="SAM" id="MobiDB-lite"/>
    </source>
</evidence>
<dbReference type="GO" id="GO:0008541">
    <property type="term" value="C:proteasome regulatory particle, lid subcomplex"/>
    <property type="evidence" value="ECO:0007669"/>
    <property type="project" value="TreeGrafter"/>
</dbReference>
<sequence>MSAPQNETVPEAMDTDKMKKGKEELAALEVQIGEYKALAKVNFEEALEKLLALEKQKRLAAEMAPTRMVCVAIVQACFVTSSWARLNEHIILLSKRRSQIKQAVVGMVQESMTYIEKTPDMETRVELISTLSTVTSGKIYVEVERARLVRQLAKIKEDQGKVDEAAELMQEVAVETFGAMAKTEKVMFILEQVRLCLLKKDYVRAAILAKKISPRTFMEKEAPKEKTKKATADQEAPPEQAALEGTPLLPELKLMYYELMIQIHKEANEYLDICRCYQAVYQDKAVADDATRWAPVLTKIAWYVVLAKHGSEQSSMLHSVAAEKKLQELPAYHSLLKQFITMEVIRWPTLKQGYEAEMASEADIFGGEIGAKRIEDVHQRVVEHNILVIRKYYSRLKLERLAEMLDLSEDEAERHLSDMVVSKVVSAKLDRPAGIIAFQDRSKQEPTELLNSWASNIERVLALVDQSCHKIHKECVTHKVPIGA</sequence>
<dbReference type="Proteomes" id="UP001190700">
    <property type="component" value="Unassembled WGS sequence"/>
</dbReference>
<comment type="similarity">
    <text evidence="1">Belongs to the proteasome subunit p55 family.</text>
</comment>
<dbReference type="PROSITE" id="PS50250">
    <property type="entry name" value="PCI"/>
    <property type="match status" value="1"/>
</dbReference>
<dbReference type="InterPro" id="IPR000717">
    <property type="entry name" value="PCI_dom"/>
</dbReference>
<dbReference type="Pfam" id="PF18098">
    <property type="entry name" value="RPN5_C"/>
    <property type="match status" value="1"/>
</dbReference>
<evidence type="ECO:0000256" key="1">
    <source>
        <dbReference type="ARBA" id="ARBA00006397"/>
    </source>
</evidence>
<accession>A0AAE0LIL2</accession>
<dbReference type="EMBL" id="LGRX02001431">
    <property type="protein sequence ID" value="KAK3286175.1"/>
    <property type="molecule type" value="Genomic_DNA"/>
</dbReference>
<dbReference type="GO" id="GO:0005737">
    <property type="term" value="C:cytoplasm"/>
    <property type="evidence" value="ECO:0007669"/>
    <property type="project" value="TreeGrafter"/>
</dbReference>
<dbReference type="SMART" id="SM00088">
    <property type="entry name" value="PINT"/>
    <property type="match status" value="1"/>
</dbReference>
<dbReference type="PANTHER" id="PTHR10855:SF1">
    <property type="entry name" value="26S PROTEASOME NON-ATPASE REGULATORY SUBUNIT 12"/>
    <property type="match status" value="1"/>
</dbReference>
<evidence type="ECO:0000256" key="4">
    <source>
        <dbReference type="SAM" id="Coils"/>
    </source>
</evidence>
<dbReference type="InterPro" id="IPR036390">
    <property type="entry name" value="WH_DNA-bd_sf"/>
</dbReference>
<keyword evidence="8" id="KW-1185">Reference proteome</keyword>